<sequence length="133" mass="15493">MHCEDSIWLFYLSRDDWVATVGNGECSKIKVIIETYDSAIHVRECGVNLVYEQEVDEFNQKNAQCLIESFELRLQMSWEVGIHKQLNECQDHNKMVIVGMILFSCCYVFGYALSNEKEAVDLLRIWSLLFVSQ</sequence>
<dbReference type="AlphaFoldDB" id="A0AAW0IZV9"/>
<keyword evidence="1" id="KW-0472">Membrane</keyword>
<keyword evidence="1" id="KW-0812">Transmembrane</keyword>
<feature type="transmembrane region" description="Helical" evidence="1">
    <location>
        <begin position="95"/>
        <end position="113"/>
    </location>
</feature>
<organism evidence="2 3">
    <name type="scientific">Quercus suber</name>
    <name type="common">Cork oak</name>
    <dbReference type="NCBI Taxonomy" id="58331"/>
    <lineage>
        <taxon>Eukaryota</taxon>
        <taxon>Viridiplantae</taxon>
        <taxon>Streptophyta</taxon>
        <taxon>Embryophyta</taxon>
        <taxon>Tracheophyta</taxon>
        <taxon>Spermatophyta</taxon>
        <taxon>Magnoliopsida</taxon>
        <taxon>eudicotyledons</taxon>
        <taxon>Gunneridae</taxon>
        <taxon>Pentapetalae</taxon>
        <taxon>rosids</taxon>
        <taxon>fabids</taxon>
        <taxon>Fagales</taxon>
        <taxon>Fagaceae</taxon>
        <taxon>Quercus</taxon>
    </lineage>
</organism>
<protein>
    <submittedName>
        <fullName evidence="2">Uncharacterized protein</fullName>
    </submittedName>
</protein>
<keyword evidence="1" id="KW-1133">Transmembrane helix</keyword>
<name>A0AAW0IZV9_QUESU</name>
<dbReference type="EMBL" id="PKMF04000760">
    <property type="protein sequence ID" value="KAK7819972.1"/>
    <property type="molecule type" value="Genomic_DNA"/>
</dbReference>
<reference evidence="2 3" key="1">
    <citation type="journal article" date="2018" name="Sci. Data">
        <title>The draft genome sequence of cork oak.</title>
        <authorList>
            <person name="Ramos A.M."/>
            <person name="Usie A."/>
            <person name="Barbosa P."/>
            <person name="Barros P.M."/>
            <person name="Capote T."/>
            <person name="Chaves I."/>
            <person name="Simoes F."/>
            <person name="Abreu I."/>
            <person name="Carrasquinho I."/>
            <person name="Faro C."/>
            <person name="Guimaraes J.B."/>
            <person name="Mendonca D."/>
            <person name="Nobrega F."/>
            <person name="Rodrigues L."/>
            <person name="Saibo N.J.M."/>
            <person name="Varela M.C."/>
            <person name="Egas C."/>
            <person name="Matos J."/>
            <person name="Miguel C.M."/>
            <person name="Oliveira M.M."/>
            <person name="Ricardo C.P."/>
            <person name="Goncalves S."/>
        </authorList>
    </citation>
    <scope>NUCLEOTIDE SEQUENCE [LARGE SCALE GENOMIC DNA]</scope>
    <source>
        <strain evidence="3">cv. HL8</strain>
    </source>
</reference>
<dbReference type="Proteomes" id="UP000237347">
    <property type="component" value="Unassembled WGS sequence"/>
</dbReference>
<comment type="caution">
    <text evidence="2">The sequence shown here is derived from an EMBL/GenBank/DDBJ whole genome shotgun (WGS) entry which is preliminary data.</text>
</comment>
<gene>
    <name evidence="2" type="ORF">CFP56_039452</name>
</gene>
<accession>A0AAW0IZV9</accession>
<evidence type="ECO:0000256" key="1">
    <source>
        <dbReference type="SAM" id="Phobius"/>
    </source>
</evidence>
<proteinExistence type="predicted"/>
<evidence type="ECO:0000313" key="3">
    <source>
        <dbReference type="Proteomes" id="UP000237347"/>
    </source>
</evidence>
<evidence type="ECO:0000313" key="2">
    <source>
        <dbReference type="EMBL" id="KAK7819972.1"/>
    </source>
</evidence>
<keyword evidence="3" id="KW-1185">Reference proteome</keyword>